<feature type="region of interest" description="Disordered" evidence="1">
    <location>
        <begin position="237"/>
        <end position="326"/>
    </location>
</feature>
<feature type="region of interest" description="Disordered" evidence="1">
    <location>
        <begin position="334"/>
        <end position="353"/>
    </location>
</feature>
<feature type="compositionally biased region" description="Gly residues" evidence="1">
    <location>
        <begin position="264"/>
        <end position="319"/>
    </location>
</feature>
<proteinExistence type="predicted"/>
<gene>
    <name evidence="3" type="ORF">EB796_008341</name>
</gene>
<dbReference type="AlphaFoldDB" id="A0A7J7K589"/>
<keyword evidence="2" id="KW-0732">Signal</keyword>
<comment type="caution">
    <text evidence="3">The sequence shown here is derived from an EMBL/GenBank/DDBJ whole genome shotgun (WGS) entry which is preliminary data.</text>
</comment>
<evidence type="ECO:0000313" key="4">
    <source>
        <dbReference type="Proteomes" id="UP000593567"/>
    </source>
</evidence>
<accession>A0A7J7K589</accession>
<sequence>MGSLVFGSIVLIFCLLISGVVTQPDLKHLPEEKSVSKRFSTSSLIDILEGFLELGSTVIEVAEFIEEEAKKYQATGYLEIENFYKTTLRQPKHWNKNGLSQTYPENVVAGFKEALESHGKFDGKGVELLIKYEVQVNDSSAIDLYIYFRVKQKVVGRAENRFGIGYANAEDSEIMEVKEVSSESHVLTHCYAQTVCIRGTFSAGNHAKGLIQILPVNVTDFAEGEIRDYVFGKQKEVDSELAKYPKRNASRNDNGPNGEEDSVSGGGSKPGSGSGKPGSGSGGGSKPRPGSGGGSKPGPGSGGGGQQKPSSGGQGSGGGDGKDISGIQSELDNELKYSRDRTEVAHGSHSGSKQICSSQILLTLMVMFFFQIKYYL</sequence>
<feature type="compositionally biased region" description="Basic and acidic residues" evidence="1">
    <location>
        <begin position="334"/>
        <end position="346"/>
    </location>
</feature>
<feature type="signal peptide" evidence="2">
    <location>
        <begin position="1"/>
        <end position="22"/>
    </location>
</feature>
<dbReference type="EMBL" id="VXIV02001373">
    <property type="protein sequence ID" value="KAF6033353.1"/>
    <property type="molecule type" value="Genomic_DNA"/>
</dbReference>
<organism evidence="3 4">
    <name type="scientific">Bugula neritina</name>
    <name type="common">Brown bryozoan</name>
    <name type="synonym">Sertularia neritina</name>
    <dbReference type="NCBI Taxonomy" id="10212"/>
    <lineage>
        <taxon>Eukaryota</taxon>
        <taxon>Metazoa</taxon>
        <taxon>Spiralia</taxon>
        <taxon>Lophotrochozoa</taxon>
        <taxon>Bryozoa</taxon>
        <taxon>Gymnolaemata</taxon>
        <taxon>Cheilostomatida</taxon>
        <taxon>Flustrina</taxon>
        <taxon>Buguloidea</taxon>
        <taxon>Bugulidae</taxon>
        <taxon>Bugula</taxon>
    </lineage>
</organism>
<keyword evidence="4" id="KW-1185">Reference proteome</keyword>
<protein>
    <submittedName>
        <fullName evidence="3">Uncharacterized protein</fullName>
    </submittedName>
</protein>
<evidence type="ECO:0000313" key="3">
    <source>
        <dbReference type="EMBL" id="KAF6033353.1"/>
    </source>
</evidence>
<dbReference type="Proteomes" id="UP000593567">
    <property type="component" value="Unassembled WGS sequence"/>
</dbReference>
<evidence type="ECO:0000256" key="2">
    <source>
        <dbReference type="SAM" id="SignalP"/>
    </source>
</evidence>
<reference evidence="3" key="1">
    <citation type="submission" date="2020-06" db="EMBL/GenBank/DDBJ databases">
        <title>Draft genome of Bugula neritina, a colonial animal packing powerful symbionts and potential medicines.</title>
        <authorList>
            <person name="Rayko M."/>
        </authorList>
    </citation>
    <scope>NUCLEOTIDE SEQUENCE [LARGE SCALE GENOMIC DNA]</scope>
    <source>
        <strain evidence="3">Kwan_BN1</strain>
    </source>
</reference>
<feature type="chain" id="PRO_5029622004" evidence="2">
    <location>
        <begin position="23"/>
        <end position="376"/>
    </location>
</feature>
<evidence type="ECO:0000256" key="1">
    <source>
        <dbReference type="SAM" id="MobiDB-lite"/>
    </source>
</evidence>
<name>A0A7J7K589_BUGNE</name>